<dbReference type="SUPFAM" id="SSF159270">
    <property type="entry name" value="YmcC-like"/>
    <property type="match status" value="1"/>
</dbReference>
<reference evidence="1 2" key="1">
    <citation type="journal article" date="2012" name="J. Bacteriol.">
        <title>Genome sequence of a novel nicotine-degrading strain, Pseudomonas geniculata N1.</title>
        <authorList>
            <person name="Tang H."/>
            <person name="Yu H."/>
            <person name="Tai C."/>
            <person name="Huang K."/>
            <person name="Liu Y."/>
            <person name="Wang L."/>
            <person name="Yao Y."/>
            <person name="Wu G."/>
            <person name="Xu P."/>
        </authorList>
    </citation>
    <scope>NUCLEOTIDE SEQUENCE [LARGE SCALE GENOMIC DNA]</scope>
    <source>
        <strain evidence="1 2">N1</strain>
    </source>
</reference>
<keyword evidence="1" id="KW-0449">Lipoprotein</keyword>
<comment type="caution">
    <text evidence="1">The sequence shown here is derived from an EMBL/GenBank/DDBJ whole genome shotgun (WGS) entry which is preliminary data.</text>
</comment>
<evidence type="ECO:0000313" key="1">
    <source>
        <dbReference type="EMBL" id="KOE99863.1"/>
    </source>
</evidence>
<proteinExistence type="predicted"/>
<dbReference type="EMBL" id="AJLO02000016">
    <property type="protein sequence ID" value="KOE99863.1"/>
    <property type="molecule type" value="Genomic_DNA"/>
</dbReference>
<dbReference type="OrthoDB" id="7001949at2"/>
<name>A0A0L8ABT5_9GAMM</name>
<dbReference type="AlphaFoldDB" id="A0A0L8ABT5"/>
<dbReference type="RefSeq" id="WP_010484744.1">
    <property type="nucleotide sequence ID" value="NZ_AJLO02000016.1"/>
</dbReference>
<dbReference type="InterPro" id="IPR023373">
    <property type="entry name" value="YmcC_sf"/>
</dbReference>
<gene>
    <name evidence="1" type="ORF">W7K_07985</name>
</gene>
<dbReference type="Gene3D" id="2.40.360.10">
    <property type="entry name" value="YmcC-like"/>
    <property type="match status" value="1"/>
</dbReference>
<evidence type="ECO:0000313" key="2">
    <source>
        <dbReference type="Proteomes" id="UP000036890"/>
    </source>
</evidence>
<sequence length="230" mass="25309">MSRIAQAATRHANRQRPVALALLVLITATSCGVVGKTSVKSVQMALQGKPDVDPTAAEVAANRFPQIKVTGPAGGAVLVLGNIDSGRQAWYSSERSIVFLRDGVVVGTHGSSPELQDMTLEGDSPFHALHRIADGTTVQRRYDVMPDYRYGMKVIGTLTTLGKEKVHILESERELLHVREQLQGEGWKRDNHYWVDPANGFIWKSIQAIAPDTSLEVVQLKPYSQDLQNR</sequence>
<accession>A0A0L8ABT5</accession>
<organism evidence="1 2">
    <name type="scientific">Stenotrophomonas geniculata N1</name>
    <dbReference type="NCBI Taxonomy" id="1167641"/>
    <lineage>
        <taxon>Bacteria</taxon>
        <taxon>Pseudomonadati</taxon>
        <taxon>Pseudomonadota</taxon>
        <taxon>Gammaproteobacteria</taxon>
        <taxon>Lysobacterales</taxon>
        <taxon>Lysobacteraceae</taxon>
        <taxon>Stenotrophomonas</taxon>
    </lineage>
</organism>
<dbReference type="Proteomes" id="UP000036890">
    <property type="component" value="Unassembled WGS sequence"/>
</dbReference>
<dbReference type="Pfam" id="PF11102">
    <property type="entry name" value="YjbF"/>
    <property type="match status" value="1"/>
</dbReference>
<protein>
    <submittedName>
        <fullName evidence="1">Lipoprotein</fullName>
    </submittedName>
</protein>
<dbReference type="PROSITE" id="PS51257">
    <property type="entry name" value="PROKAR_LIPOPROTEIN"/>
    <property type="match status" value="1"/>
</dbReference>
<dbReference type="InterPro" id="IPR021308">
    <property type="entry name" value="GfcB"/>
</dbReference>